<reference evidence="1 2" key="1">
    <citation type="submission" date="2017-09" db="EMBL/GenBank/DDBJ databases">
        <title>Depth-based differentiation of microbial function through sediment-hosted aquifers and enrichment of novel symbionts in the deep terrestrial subsurface.</title>
        <authorList>
            <person name="Probst A.J."/>
            <person name="Ladd B."/>
            <person name="Jarett J.K."/>
            <person name="Geller-Mcgrath D.E."/>
            <person name="Sieber C.M."/>
            <person name="Emerson J.B."/>
            <person name="Anantharaman K."/>
            <person name="Thomas B.C."/>
            <person name="Malmstrom R."/>
            <person name="Stieglmeier M."/>
            <person name="Klingl A."/>
            <person name="Woyke T."/>
            <person name="Ryan C.M."/>
            <person name="Banfield J.F."/>
        </authorList>
    </citation>
    <scope>NUCLEOTIDE SEQUENCE [LARGE SCALE GENOMIC DNA]</scope>
    <source>
        <strain evidence="1">CG22_combo_CG10-13_8_21_14_all_38_20</strain>
    </source>
</reference>
<sequence>MISISGIKDQAQLELLPYFTKSTAGMLIGKDGKNLDKKIEQLANKGYLISLKKGMYVTDPYYSSVSNKELYLEYVANILRYPSYLSLEYMLSKYNLIPEATYQITSITNKSTRLFQNQLGSFAYRSIKNKLFTGYSIVSGDTYTIAIATKAKTLFDFLYLKRNLGKDLETEIKASLRINWSQLQDEDIREFKSYVKLSNSAKMERIAKYVNK</sequence>
<comment type="caution">
    <text evidence="1">The sequence shown here is derived from an EMBL/GenBank/DDBJ whole genome shotgun (WGS) entry which is preliminary data.</text>
</comment>
<dbReference type="AlphaFoldDB" id="A0A2H0BU91"/>
<gene>
    <name evidence="1" type="ORF">COW99_05615</name>
</gene>
<evidence type="ECO:0000313" key="1">
    <source>
        <dbReference type="EMBL" id="PIP61232.1"/>
    </source>
</evidence>
<dbReference type="EMBL" id="PCTA01000033">
    <property type="protein sequence ID" value="PIP61232.1"/>
    <property type="molecule type" value="Genomic_DNA"/>
</dbReference>
<proteinExistence type="predicted"/>
<dbReference type="Proteomes" id="UP000231246">
    <property type="component" value="Unassembled WGS sequence"/>
</dbReference>
<accession>A0A2H0BU91</accession>
<protein>
    <recommendedName>
        <fullName evidence="3">Transcriptional regulator, AbiEi antitoxin, Type IV TA system</fullName>
    </recommendedName>
</protein>
<organism evidence="1 2">
    <name type="scientific">Candidatus Roizmanbacteria bacterium CG22_combo_CG10-13_8_21_14_all_38_20</name>
    <dbReference type="NCBI Taxonomy" id="1974862"/>
    <lineage>
        <taxon>Bacteria</taxon>
        <taxon>Candidatus Roizmaniibacteriota</taxon>
    </lineage>
</organism>
<evidence type="ECO:0000313" key="2">
    <source>
        <dbReference type="Proteomes" id="UP000231246"/>
    </source>
</evidence>
<evidence type="ECO:0008006" key="3">
    <source>
        <dbReference type="Google" id="ProtNLM"/>
    </source>
</evidence>
<name>A0A2H0BU91_9BACT</name>